<organism evidence="2 3">
    <name type="scientific">Panagrellus redivivus</name>
    <name type="common">Microworm</name>
    <dbReference type="NCBI Taxonomy" id="6233"/>
    <lineage>
        <taxon>Eukaryota</taxon>
        <taxon>Metazoa</taxon>
        <taxon>Ecdysozoa</taxon>
        <taxon>Nematoda</taxon>
        <taxon>Chromadorea</taxon>
        <taxon>Rhabditida</taxon>
        <taxon>Tylenchina</taxon>
        <taxon>Panagrolaimomorpha</taxon>
        <taxon>Panagrolaimoidea</taxon>
        <taxon>Panagrolaimidae</taxon>
        <taxon>Panagrellus</taxon>
    </lineage>
</organism>
<sequence>MTALDSDQPLVDYITRSPPFLNFIRKAILPFTSFVDWWHKKSGVPFEKFDDQRYFILSIHCTIWIRVSIILSFVAAIAMVQPMLKEYTRLYISLSASTNEIPEFSDMMMHIPPGSYLEHFIFYEVFFVVHPLLATFALTTRLPGFFIPSQLALIFQVSKIGVRLFDKLAYSVTDAWILIRKLQKFGVGIKRVYGIKVARDIVFMDNEMVPILGAMLDIMQLFFICFALYVVERVMQCYRYDNFVTNFKNYMSVILSRRKQAKTPDQDVEMFWIDDVWRHQTWCAHEARPLYDEVPITSPNPNATF</sequence>
<protein>
    <submittedName>
        <fullName evidence="3">TLC domain-containing protein</fullName>
    </submittedName>
</protein>
<dbReference type="WBParaSite" id="Pan_g13282.t1">
    <property type="protein sequence ID" value="Pan_g13282.t1"/>
    <property type="gene ID" value="Pan_g13282"/>
</dbReference>
<name>A0A7E4UW10_PANRE</name>
<keyword evidence="1" id="KW-1133">Transmembrane helix</keyword>
<keyword evidence="1" id="KW-0812">Transmembrane</keyword>
<keyword evidence="1" id="KW-0472">Membrane</keyword>
<keyword evidence="2" id="KW-1185">Reference proteome</keyword>
<evidence type="ECO:0000313" key="2">
    <source>
        <dbReference type="Proteomes" id="UP000492821"/>
    </source>
</evidence>
<accession>A0A7E4UW10</accession>
<feature type="transmembrane region" description="Helical" evidence="1">
    <location>
        <begin position="54"/>
        <end position="80"/>
    </location>
</feature>
<feature type="transmembrane region" description="Helical" evidence="1">
    <location>
        <begin position="211"/>
        <end position="231"/>
    </location>
</feature>
<proteinExistence type="predicted"/>
<dbReference type="Proteomes" id="UP000492821">
    <property type="component" value="Unassembled WGS sequence"/>
</dbReference>
<evidence type="ECO:0000313" key="3">
    <source>
        <dbReference type="WBParaSite" id="Pan_g13282.t1"/>
    </source>
</evidence>
<evidence type="ECO:0000256" key="1">
    <source>
        <dbReference type="SAM" id="Phobius"/>
    </source>
</evidence>
<feature type="transmembrane region" description="Helical" evidence="1">
    <location>
        <begin position="116"/>
        <end position="138"/>
    </location>
</feature>
<reference evidence="2" key="1">
    <citation type="journal article" date="2013" name="Genetics">
        <title>The draft genome and transcriptome of Panagrellus redivivus are shaped by the harsh demands of a free-living lifestyle.</title>
        <authorList>
            <person name="Srinivasan J."/>
            <person name="Dillman A.R."/>
            <person name="Macchietto M.G."/>
            <person name="Heikkinen L."/>
            <person name="Lakso M."/>
            <person name="Fracchia K.M."/>
            <person name="Antoshechkin I."/>
            <person name="Mortazavi A."/>
            <person name="Wong G."/>
            <person name="Sternberg P.W."/>
        </authorList>
    </citation>
    <scope>NUCLEOTIDE SEQUENCE [LARGE SCALE GENOMIC DNA]</scope>
    <source>
        <strain evidence="2">MT8872</strain>
    </source>
</reference>
<dbReference type="AlphaFoldDB" id="A0A7E4UW10"/>
<reference evidence="3" key="2">
    <citation type="submission" date="2020-10" db="UniProtKB">
        <authorList>
            <consortium name="WormBaseParasite"/>
        </authorList>
    </citation>
    <scope>IDENTIFICATION</scope>
</reference>